<reference evidence="1" key="2">
    <citation type="journal article" date="2019" name="Mol. Phylogenet. Evol.">
        <title>Reassessment of the classification of bryopsidales (chlorophyta) based on chloroplast phylogenomic analyses.</title>
        <authorList>
            <person name="Cremen M.C."/>
            <person name="Leliaert F."/>
            <person name="West J."/>
            <person name="Lam D.W."/>
            <person name="Shimada S."/>
            <person name="Lopez-Bautista J.M."/>
            <person name="Verbruggen H."/>
        </authorList>
    </citation>
    <scope>NUCLEOTIDE SEQUENCE</scope>
</reference>
<evidence type="ECO:0008006" key="2">
    <source>
        <dbReference type="Google" id="ProtNLM"/>
    </source>
</evidence>
<name>A0A386B061_9CHLO</name>
<keyword evidence="1" id="KW-0934">Plastid</keyword>
<keyword evidence="1" id="KW-0150">Chloroplast</keyword>
<reference evidence="1" key="1">
    <citation type="submission" date="2018-07" db="EMBL/GenBank/DDBJ databases">
        <authorList>
            <person name="Quirk P.G."/>
            <person name="Krulwich T.A."/>
        </authorList>
    </citation>
    <scope>NUCLEOTIDE SEQUENCE</scope>
</reference>
<gene>
    <name evidence="1" type="primary">orf292</name>
</gene>
<sequence length="292" mass="36114">MKLFKWHKYGHQLIKFQNKIHQNYRDPRECRNFQRLLIRSSCIKLLIIADSLLNNISIDTFSILDQQWLLALRRFFYQKIKTQSNKYIVVYEVHNFFSKKNKFWILSHFSLEKKWFLSRLPFFTKHIKKKIKYLSIQDFGNYFCKYNNCFFAVGINLNSNCNFKLLAYQRGLVLKSIKTYWAYDFYKQINLNNIRVHQTYFQTYFKQITHGCPRFTGCPRATPIDQILWQLNQKIIFWQNHFCLNSKLFNNYFFWRIWYCLKKRHKNKTSKWLYKKYWHKSTSSKWILCLVY</sequence>
<dbReference type="EMBL" id="MH591106">
    <property type="protein sequence ID" value="AYC65080.1"/>
    <property type="molecule type" value="Genomic_DNA"/>
</dbReference>
<proteinExistence type="predicted"/>
<protein>
    <recommendedName>
        <fullName evidence="2">Group II intron maturase-specific domain-containing protein</fullName>
    </recommendedName>
</protein>
<accession>A0A386B061</accession>
<dbReference type="AlphaFoldDB" id="A0A386B061"/>
<organism evidence="1">
    <name type="scientific">Caulerpa verticillata</name>
    <dbReference type="NCBI Taxonomy" id="177082"/>
    <lineage>
        <taxon>Eukaryota</taxon>
        <taxon>Viridiplantae</taxon>
        <taxon>Chlorophyta</taxon>
        <taxon>core chlorophytes</taxon>
        <taxon>Ulvophyceae</taxon>
        <taxon>TCBD clade</taxon>
        <taxon>Bryopsidales</taxon>
        <taxon>Halimedineae</taxon>
        <taxon>Caulerpaceae</taxon>
        <taxon>Caulerpa</taxon>
    </lineage>
</organism>
<geneLocation type="chloroplast" evidence="1"/>
<evidence type="ECO:0000313" key="1">
    <source>
        <dbReference type="EMBL" id="AYC65080.1"/>
    </source>
</evidence>
<dbReference type="RefSeq" id="YP_009519174.1">
    <property type="nucleotide sequence ID" value="NC_039523.1"/>
</dbReference>
<dbReference type="GeneID" id="38278972"/>